<feature type="region of interest" description="Disordered" evidence="1">
    <location>
        <begin position="114"/>
        <end position="147"/>
    </location>
</feature>
<gene>
    <name evidence="2" type="ORF">HGRIS_005416</name>
</gene>
<evidence type="ECO:0000256" key="1">
    <source>
        <dbReference type="SAM" id="MobiDB-lite"/>
    </source>
</evidence>
<reference evidence="3" key="1">
    <citation type="submission" date="2024-06" db="EMBL/GenBank/DDBJ databases">
        <title>Multi-omics analyses provide insights into the biosynthesis of the anticancer antibiotic pleurotin in Hohenbuehelia grisea.</title>
        <authorList>
            <person name="Weaver J.A."/>
            <person name="Alberti F."/>
        </authorList>
    </citation>
    <scope>NUCLEOTIDE SEQUENCE [LARGE SCALE GENOMIC DNA]</scope>
    <source>
        <strain evidence="3">T-177</strain>
    </source>
</reference>
<evidence type="ECO:0000313" key="3">
    <source>
        <dbReference type="Proteomes" id="UP001556367"/>
    </source>
</evidence>
<dbReference type="Proteomes" id="UP001556367">
    <property type="component" value="Unassembled WGS sequence"/>
</dbReference>
<proteinExistence type="predicted"/>
<evidence type="ECO:0000313" key="2">
    <source>
        <dbReference type="EMBL" id="KAL0954288.1"/>
    </source>
</evidence>
<name>A0ABR3JEW8_9AGAR</name>
<comment type="caution">
    <text evidence="2">The sequence shown here is derived from an EMBL/GenBank/DDBJ whole genome shotgun (WGS) entry which is preliminary data.</text>
</comment>
<protein>
    <submittedName>
        <fullName evidence="2">Uncharacterized protein</fullName>
    </submittedName>
</protein>
<keyword evidence="3" id="KW-1185">Reference proteome</keyword>
<sequence length="147" mass="16366">MGKALHSTFSATFALRFYLPLRPPAHRYHHRHRSSTWARWKVEPIVHAPAESIAADSIDDSGSAVIADLHFHHFIFARRSNSGTSLSSLLQRAFPAINLPLHPALLKSDPERAASMGRPTLHSGSHHQEVYREPASLQPVPASTRRS</sequence>
<dbReference type="EMBL" id="JASNQZ010000008">
    <property type="protein sequence ID" value="KAL0954288.1"/>
    <property type="molecule type" value="Genomic_DNA"/>
</dbReference>
<accession>A0ABR3JEW8</accession>
<organism evidence="2 3">
    <name type="scientific">Hohenbuehelia grisea</name>
    <dbReference type="NCBI Taxonomy" id="104357"/>
    <lineage>
        <taxon>Eukaryota</taxon>
        <taxon>Fungi</taxon>
        <taxon>Dikarya</taxon>
        <taxon>Basidiomycota</taxon>
        <taxon>Agaricomycotina</taxon>
        <taxon>Agaricomycetes</taxon>
        <taxon>Agaricomycetidae</taxon>
        <taxon>Agaricales</taxon>
        <taxon>Pleurotineae</taxon>
        <taxon>Pleurotaceae</taxon>
        <taxon>Hohenbuehelia</taxon>
    </lineage>
</organism>